<dbReference type="OrthoDB" id="1716008at2759"/>
<reference evidence="1" key="1">
    <citation type="submission" date="2025-08" db="UniProtKB">
        <authorList>
            <consortium name="RefSeq"/>
        </authorList>
    </citation>
    <scope>IDENTIFICATION</scope>
</reference>
<name>A0A1S4D3K6_TOBAC</name>
<sequence>MDEEAKRIYKEGYRWAKKEAKLTVTAAKTATYGCLYEELEAKGGDKKIYGLAKRVIGTLCWATCRTPRCAEISGIASIRVEEVKGAMRKMHMGSATGPDEIPVKFWKNMGKAGLEWLTRLFNVIFRTKKMPDECRWSTIIPLYKNKGDIQSYNKYREIKLLSHIMKVWEMVVEVRVKTSVSISENQFDFMPGSLTMEAIHIVRRLVE</sequence>
<dbReference type="PANTHER" id="PTHR47510:SF3">
    <property type="entry name" value="ENDO_EXONUCLEASE_PHOSPHATASE DOMAIN-CONTAINING PROTEIN"/>
    <property type="match status" value="1"/>
</dbReference>
<dbReference type="AlphaFoldDB" id="A0A1S4D3K6"/>
<accession>A0A1S4D3K6</accession>
<evidence type="ECO:0008006" key="2">
    <source>
        <dbReference type="Google" id="ProtNLM"/>
    </source>
</evidence>
<dbReference type="PANTHER" id="PTHR47510">
    <property type="entry name" value="REVERSE TRANSCRIPTASE DOMAIN-CONTAINING PROTEIN"/>
    <property type="match status" value="1"/>
</dbReference>
<dbReference type="STRING" id="4097.A0A1S4D3K6"/>
<dbReference type="RefSeq" id="XP_016507859.1">
    <property type="nucleotide sequence ID" value="XM_016652373.1"/>
</dbReference>
<protein>
    <recommendedName>
        <fullName evidence="2">Reverse transcriptase domain-containing protein</fullName>
    </recommendedName>
</protein>
<dbReference type="PaxDb" id="4097-A0A1S4D3K6"/>
<proteinExistence type="predicted"/>
<dbReference type="KEGG" id="nta:107825513"/>
<organism evidence="1">
    <name type="scientific">Nicotiana tabacum</name>
    <name type="common">Common tobacco</name>
    <dbReference type="NCBI Taxonomy" id="4097"/>
    <lineage>
        <taxon>Eukaryota</taxon>
        <taxon>Viridiplantae</taxon>
        <taxon>Streptophyta</taxon>
        <taxon>Embryophyta</taxon>
        <taxon>Tracheophyta</taxon>
        <taxon>Spermatophyta</taxon>
        <taxon>Magnoliopsida</taxon>
        <taxon>eudicotyledons</taxon>
        <taxon>Gunneridae</taxon>
        <taxon>Pentapetalae</taxon>
        <taxon>asterids</taxon>
        <taxon>lamiids</taxon>
        <taxon>Solanales</taxon>
        <taxon>Solanaceae</taxon>
        <taxon>Nicotianoideae</taxon>
        <taxon>Nicotianeae</taxon>
        <taxon>Nicotiana</taxon>
    </lineage>
</organism>
<gene>
    <name evidence="1" type="primary">LOC107825513</name>
</gene>
<evidence type="ECO:0000313" key="1">
    <source>
        <dbReference type="RefSeq" id="XP_016507859.1"/>
    </source>
</evidence>